<dbReference type="InterPro" id="IPR030700">
    <property type="entry name" value="N-end_Aminoacyl_Trfase"/>
</dbReference>
<comment type="catalytic activity">
    <reaction evidence="1">
        <text>N-terminal L-glutamyl-[protein] + L-leucyl-tRNA(Leu) = N-terminal L-leucyl-L-glutamyl-[protein] + tRNA(Leu) + H(+)</text>
        <dbReference type="Rhea" id="RHEA:50412"/>
        <dbReference type="Rhea" id="RHEA-COMP:9613"/>
        <dbReference type="Rhea" id="RHEA-COMP:9622"/>
        <dbReference type="Rhea" id="RHEA-COMP:12664"/>
        <dbReference type="Rhea" id="RHEA-COMP:12668"/>
        <dbReference type="ChEBI" id="CHEBI:15378"/>
        <dbReference type="ChEBI" id="CHEBI:64721"/>
        <dbReference type="ChEBI" id="CHEBI:78442"/>
        <dbReference type="ChEBI" id="CHEBI:78494"/>
        <dbReference type="ChEBI" id="CHEBI:133041"/>
        <dbReference type="EC" id="2.3.2.29"/>
    </reaction>
</comment>
<dbReference type="EC" id="2.3.2.29" evidence="1"/>
<keyword evidence="1 2" id="KW-0808">Transferase</keyword>
<dbReference type="OrthoDB" id="9782022at2"/>
<comment type="similarity">
    <text evidence="1">Belongs to the R-transferase family. Bpt subfamily.</text>
</comment>
<gene>
    <name evidence="1" type="primary">bpt</name>
    <name evidence="2" type="ORF">IMCC3088_1100</name>
</gene>
<dbReference type="PANTHER" id="PTHR21367">
    <property type="entry name" value="ARGININE-TRNA-PROTEIN TRANSFERASE 1"/>
    <property type="match status" value="1"/>
</dbReference>
<name>F3L108_9GAMM</name>
<dbReference type="InterPro" id="IPR016181">
    <property type="entry name" value="Acyl_CoA_acyltransferase"/>
</dbReference>
<keyword evidence="1" id="KW-0012">Acyltransferase</keyword>
<dbReference type="InterPro" id="IPR017138">
    <property type="entry name" value="Asp_Glu_LeuTrfase"/>
</dbReference>
<sequence length="238" mass="27697">MSSSLHHLKVFTTYPHECSYLLGKEATTLFVDPKQEVDQNLYTSLSRMGFRRSGQHMYKPNCASCQACVPARIPVADFMPSRNQRRVLKRNADLRVQSLATLEAREVYPLYEKYISARHRDGDMYPPSVEQFKSFLGQAWDFTRYYCFSAGDALKAVAVVDHLNDGFSAIYTFFDPADDARSLGKFVILWQIELAKQLNLPYVYLGYWVQNCRKMDYKIQYKPIELLNQGEWVRTEPR</sequence>
<comment type="subcellular location">
    <subcellularLocation>
        <location evidence="1">Cytoplasm</location>
    </subcellularLocation>
</comment>
<keyword evidence="3" id="KW-1185">Reference proteome</keyword>
<proteinExistence type="inferred from homology"/>
<dbReference type="NCBIfam" id="NF002342">
    <property type="entry name" value="PRK01305.1-3"/>
    <property type="match status" value="1"/>
</dbReference>
<accession>F3L108</accession>
<evidence type="ECO:0000313" key="2">
    <source>
        <dbReference type="EMBL" id="EGG29953.1"/>
    </source>
</evidence>
<dbReference type="HAMAP" id="MF_00689">
    <property type="entry name" value="Bpt"/>
    <property type="match status" value="1"/>
</dbReference>
<dbReference type="Pfam" id="PF04377">
    <property type="entry name" value="ATE_C"/>
    <property type="match status" value="1"/>
</dbReference>
<dbReference type="NCBIfam" id="NF002346">
    <property type="entry name" value="PRK01305.2-3"/>
    <property type="match status" value="1"/>
</dbReference>
<comment type="catalytic activity">
    <reaction evidence="1">
        <text>N-terminal L-aspartyl-[protein] + L-leucyl-tRNA(Leu) = N-terminal L-leucyl-L-aspartyl-[protein] + tRNA(Leu) + H(+)</text>
        <dbReference type="Rhea" id="RHEA:50420"/>
        <dbReference type="Rhea" id="RHEA-COMP:9613"/>
        <dbReference type="Rhea" id="RHEA-COMP:9622"/>
        <dbReference type="Rhea" id="RHEA-COMP:12669"/>
        <dbReference type="Rhea" id="RHEA-COMP:12674"/>
        <dbReference type="ChEBI" id="CHEBI:15378"/>
        <dbReference type="ChEBI" id="CHEBI:64720"/>
        <dbReference type="ChEBI" id="CHEBI:78442"/>
        <dbReference type="ChEBI" id="CHEBI:78494"/>
        <dbReference type="ChEBI" id="CHEBI:133042"/>
        <dbReference type="EC" id="2.3.2.29"/>
    </reaction>
</comment>
<dbReference type="InterPro" id="IPR007472">
    <property type="entry name" value="N-end_Aminoacyl_Trfase_C"/>
</dbReference>
<organism evidence="2 3">
    <name type="scientific">Aequoribacter fuscus</name>
    <dbReference type="NCBI Taxonomy" id="2518989"/>
    <lineage>
        <taxon>Bacteria</taxon>
        <taxon>Pseudomonadati</taxon>
        <taxon>Pseudomonadota</taxon>
        <taxon>Gammaproteobacteria</taxon>
        <taxon>Cellvibrionales</taxon>
        <taxon>Halieaceae</taxon>
        <taxon>Aequoribacter</taxon>
    </lineage>
</organism>
<dbReference type="NCBIfam" id="NF002341">
    <property type="entry name" value="PRK01305.1-1"/>
    <property type="match status" value="1"/>
</dbReference>
<dbReference type="SUPFAM" id="SSF55729">
    <property type="entry name" value="Acyl-CoA N-acyltransferases (Nat)"/>
    <property type="match status" value="1"/>
</dbReference>
<protein>
    <recommendedName>
        <fullName evidence="1">Aspartate/glutamate leucyltransferase</fullName>
        <ecNumber evidence="1">2.3.2.29</ecNumber>
    </recommendedName>
</protein>
<comment type="caution">
    <text evidence="2">The sequence shown here is derived from an EMBL/GenBank/DDBJ whole genome shotgun (WGS) entry which is preliminary data.</text>
</comment>
<dbReference type="PANTHER" id="PTHR21367:SF1">
    <property type="entry name" value="ARGINYL-TRNA--PROTEIN TRANSFERASE 1"/>
    <property type="match status" value="1"/>
</dbReference>
<dbReference type="AlphaFoldDB" id="F3L108"/>
<dbReference type="eggNOG" id="COG2935">
    <property type="taxonomic scope" value="Bacteria"/>
</dbReference>
<dbReference type="RefSeq" id="WP_009575390.1">
    <property type="nucleotide sequence ID" value="NZ_AEIG01000026.1"/>
</dbReference>
<dbReference type="GO" id="GO:0005737">
    <property type="term" value="C:cytoplasm"/>
    <property type="evidence" value="ECO:0007669"/>
    <property type="project" value="UniProtKB-SubCell"/>
</dbReference>
<evidence type="ECO:0000256" key="1">
    <source>
        <dbReference type="HAMAP-Rule" id="MF_00689"/>
    </source>
</evidence>
<evidence type="ECO:0000313" key="3">
    <source>
        <dbReference type="Proteomes" id="UP000005615"/>
    </source>
</evidence>
<dbReference type="GO" id="GO:0004057">
    <property type="term" value="F:arginyl-tRNA--protein transferase activity"/>
    <property type="evidence" value="ECO:0007669"/>
    <property type="project" value="InterPro"/>
</dbReference>
<dbReference type="EMBL" id="AEIG01000026">
    <property type="protein sequence ID" value="EGG29953.1"/>
    <property type="molecule type" value="Genomic_DNA"/>
</dbReference>
<dbReference type="GO" id="GO:0071596">
    <property type="term" value="P:ubiquitin-dependent protein catabolic process via the N-end rule pathway"/>
    <property type="evidence" value="ECO:0007669"/>
    <property type="project" value="InterPro"/>
</dbReference>
<keyword evidence="1" id="KW-0963">Cytoplasm</keyword>
<dbReference type="InterPro" id="IPR007471">
    <property type="entry name" value="N-end_Aminoacyl_Trfase_N"/>
</dbReference>
<reference evidence="2 3" key="1">
    <citation type="journal article" date="2011" name="J. Bacteriol.">
        <title>Genome sequence of strain IMCC3088, a proteorhodopsin-containing marine bacterium belonging to the OM60/NOR5 clade.</title>
        <authorList>
            <person name="Jang Y."/>
            <person name="Oh H.M."/>
            <person name="Kang I."/>
            <person name="Lee K."/>
            <person name="Yang S.J."/>
            <person name="Cho J.C."/>
        </authorList>
    </citation>
    <scope>NUCLEOTIDE SEQUENCE [LARGE SCALE GENOMIC DNA]</scope>
    <source>
        <strain evidence="2 3">IMCC3088</strain>
    </source>
</reference>
<dbReference type="Pfam" id="PF04376">
    <property type="entry name" value="ATE_N"/>
    <property type="match status" value="1"/>
</dbReference>
<dbReference type="PIRSF" id="PIRSF037208">
    <property type="entry name" value="ATE_pro_prd"/>
    <property type="match status" value="1"/>
</dbReference>
<dbReference type="STRING" id="2518989.IMCC3088_1100"/>
<dbReference type="Proteomes" id="UP000005615">
    <property type="component" value="Unassembled WGS sequence"/>
</dbReference>
<comment type="function">
    <text evidence="1">Functions in the N-end rule pathway of protein degradation where it conjugates Leu from its aminoacyl-tRNA to the N-termini of proteins containing an N-terminal aspartate or glutamate.</text>
</comment>
<dbReference type="GO" id="GO:0008914">
    <property type="term" value="F:leucyl-tRNA--protein transferase activity"/>
    <property type="evidence" value="ECO:0007669"/>
    <property type="project" value="UniProtKB-UniRule"/>
</dbReference>